<proteinExistence type="predicted"/>
<protein>
    <submittedName>
        <fullName evidence="3">Putative major pilin subunit</fullName>
    </submittedName>
</protein>
<feature type="transmembrane region" description="Helical" evidence="1">
    <location>
        <begin position="21"/>
        <end position="44"/>
    </location>
</feature>
<accession>A0A517T571</accession>
<evidence type="ECO:0000313" key="4">
    <source>
        <dbReference type="Proteomes" id="UP000319976"/>
    </source>
</evidence>
<dbReference type="SUPFAM" id="SSF54523">
    <property type="entry name" value="Pili subunits"/>
    <property type="match status" value="1"/>
</dbReference>
<dbReference type="PROSITE" id="PS00409">
    <property type="entry name" value="PROKAR_NTER_METHYL"/>
    <property type="match status" value="1"/>
</dbReference>
<keyword evidence="1" id="KW-1133">Transmembrane helix</keyword>
<name>A0A517T571_9PLAN</name>
<dbReference type="InterPro" id="IPR012902">
    <property type="entry name" value="N_methyl_site"/>
</dbReference>
<dbReference type="EMBL" id="CP036316">
    <property type="protein sequence ID" value="QDT63519.1"/>
    <property type="molecule type" value="Genomic_DNA"/>
</dbReference>
<reference evidence="3 4" key="1">
    <citation type="submission" date="2019-02" db="EMBL/GenBank/DDBJ databases">
        <title>Deep-cultivation of Planctomycetes and their phenomic and genomic characterization uncovers novel biology.</title>
        <authorList>
            <person name="Wiegand S."/>
            <person name="Jogler M."/>
            <person name="Boedeker C."/>
            <person name="Pinto D."/>
            <person name="Vollmers J."/>
            <person name="Rivas-Marin E."/>
            <person name="Kohn T."/>
            <person name="Peeters S.H."/>
            <person name="Heuer A."/>
            <person name="Rast P."/>
            <person name="Oberbeckmann S."/>
            <person name="Bunk B."/>
            <person name="Jeske O."/>
            <person name="Meyerdierks A."/>
            <person name="Storesund J.E."/>
            <person name="Kallscheuer N."/>
            <person name="Luecker S."/>
            <person name="Lage O.M."/>
            <person name="Pohl T."/>
            <person name="Merkel B.J."/>
            <person name="Hornburger P."/>
            <person name="Mueller R.-W."/>
            <person name="Bruemmer F."/>
            <person name="Labrenz M."/>
            <person name="Spormann A.M."/>
            <person name="Op den Camp H."/>
            <person name="Overmann J."/>
            <person name="Amann R."/>
            <person name="Jetten M.S.M."/>
            <person name="Mascher T."/>
            <person name="Medema M.H."/>
            <person name="Devos D.P."/>
            <person name="Kaster A.-K."/>
            <person name="Ovreas L."/>
            <person name="Rohde M."/>
            <person name="Galperin M.Y."/>
            <person name="Jogler C."/>
        </authorList>
    </citation>
    <scope>NUCLEOTIDE SEQUENCE [LARGE SCALE GENOMIC DNA]</scope>
    <source>
        <strain evidence="3 4">V22</strain>
    </source>
</reference>
<dbReference type="Gene3D" id="3.30.700.10">
    <property type="entry name" value="Glycoprotein, Type 4 Pilin"/>
    <property type="match status" value="1"/>
</dbReference>
<dbReference type="InterPro" id="IPR045584">
    <property type="entry name" value="Pilin-like"/>
</dbReference>
<keyword evidence="1" id="KW-0812">Transmembrane</keyword>
<evidence type="ECO:0000256" key="1">
    <source>
        <dbReference type="SAM" id="Phobius"/>
    </source>
</evidence>
<dbReference type="NCBIfam" id="TIGR02532">
    <property type="entry name" value="IV_pilin_GFxxxE"/>
    <property type="match status" value="1"/>
</dbReference>
<dbReference type="PANTHER" id="PTHR30093:SF2">
    <property type="entry name" value="TYPE II SECRETION SYSTEM PROTEIN H"/>
    <property type="match status" value="1"/>
</dbReference>
<dbReference type="Proteomes" id="UP000319976">
    <property type="component" value="Chromosome"/>
</dbReference>
<dbReference type="Pfam" id="PF07963">
    <property type="entry name" value="N_methyl"/>
    <property type="match status" value="1"/>
</dbReference>
<keyword evidence="4" id="KW-1185">Reference proteome</keyword>
<evidence type="ECO:0000259" key="2">
    <source>
        <dbReference type="Pfam" id="PF07596"/>
    </source>
</evidence>
<organism evidence="3 4">
    <name type="scientific">Calycomorphotria hydatis</name>
    <dbReference type="NCBI Taxonomy" id="2528027"/>
    <lineage>
        <taxon>Bacteria</taxon>
        <taxon>Pseudomonadati</taxon>
        <taxon>Planctomycetota</taxon>
        <taxon>Planctomycetia</taxon>
        <taxon>Planctomycetales</taxon>
        <taxon>Planctomycetaceae</taxon>
        <taxon>Calycomorphotria</taxon>
    </lineage>
</organism>
<keyword evidence="1" id="KW-0472">Membrane</keyword>
<dbReference type="InterPro" id="IPR011453">
    <property type="entry name" value="DUF1559"/>
</dbReference>
<dbReference type="Pfam" id="PF07596">
    <property type="entry name" value="SBP_bac_10"/>
    <property type="match status" value="1"/>
</dbReference>
<sequence>MSSSASMEEHVSRIRRGSRGFTLIELLVVMAIIALLVSLLLPAVQRARESARRTECLNNLKQIGLAHHNYVNSWSVFPPGWVQDLFPVDDGTGEPTVLEPFAGIAVTFSEPVMLSPDGSVSSRDVSNFWGWHASVLPEMGQMNTYNKINYSIPYYETRFTAENFSAMRYSIQSYVCPSAALSMGNDQQLAYSTYVGNAGERVQTDETTDSNGDLVPASVNYVNGMLSQNSSTRFRDVTDGESNTILVAESLVGFWSDGWNCCGSYRDDRGIIYRGTSVSKYDITAQTGGTVVPSPFSFGTWHDSIIQLVLVDGSVHSVSAQIDRQVWRRMLLRNDGEQVQF</sequence>
<dbReference type="KEGG" id="chya:V22_07410"/>
<dbReference type="AlphaFoldDB" id="A0A517T571"/>
<evidence type="ECO:0000313" key="3">
    <source>
        <dbReference type="EMBL" id="QDT63519.1"/>
    </source>
</evidence>
<gene>
    <name evidence="3" type="ORF">V22_07410</name>
</gene>
<dbReference type="PANTHER" id="PTHR30093">
    <property type="entry name" value="GENERAL SECRETION PATHWAY PROTEIN G"/>
    <property type="match status" value="1"/>
</dbReference>
<feature type="domain" description="DUF1559" evidence="2">
    <location>
        <begin position="45"/>
        <end position="325"/>
    </location>
</feature>
<dbReference type="RefSeq" id="WP_231734156.1">
    <property type="nucleotide sequence ID" value="NZ_CP036316.1"/>
</dbReference>